<dbReference type="SUPFAM" id="SSF82171">
    <property type="entry name" value="DPP6 N-terminal domain-like"/>
    <property type="match status" value="1"/>
</dbReference>
<reference evidence="4" key="1">
    <citation type="submission" date="2014-07" db="EMBL/GenBank/DDBJ databases">
        <title>Methanogenic archaea and the global carbon cycle.</title>
        <authorList>
            <person name="Henriksen J.R."/>
            <person name="Luke J."/>
            <person name="Reinhart S."/>
            <person name="Benedict M.N."/>
            <person name="Youngblut N.D."/>
            <person name="Metcalf M.E."/>
            <person name="Whitaker R.J."/>
            <person name="Metcalf W.W."/>
        </authorList>
    </citation>
    <scope>NUCLEOTIDE SEQUENCE [LARGE SCALE GENOMIC DNA]</scope>
    <source>
        <strain evidence="4">3</strain>
    </source>
</reference>
<dbReference type="OrthoDB" id="25019at2157"/>
<dbReference type="InterPro" id="IPR026453">
    <property type="entry name" value="PGF_pre_PGF"/>
</dbReference>
<dbReference type="STRING" id="1434107.MSBR3_0527"/>
<keyword evidence="3" id="KW-0472">Membrane</keyword>
<accession>A0A0E3WVU3</accession>
<dbReference type="PANTHER" id="PTHR36842">
    <property type="entry name" value="PROTEIN TOLB HOMOLOG"/>
    <property type="match status" value="1"/>
</dbReference>
<protein>
    <submittedName>
        <fullName evidence="4">Periplasmic component of the Tol biopolymer transport system-like protein</fullName>
    </submittedName>
</protein>
<dbReference type="NCBIfam" id="TIGR04213">
    <property type="entry name" value="PGF_pre_PGF"/>
    <property type="match status" value="1"/>
</dbReference>
<feature type="transmembrane region" description="Helical" evidence="3">
    <location>
        <begin position="778"/>
        <end position="797"/>
    </location>
</feature>
<dbReference type="KEGG" id="mbak:MSBR3_0527"/>
<keyword evidence="3" id="KW-0812">Transmembrane</keyword>
<dbReference type="RefSeq" id="WP_080942179.1">
    <property type="nucleotide sequence ID" value="NZ_CP009517.1"/>
</dbReference>
<name>A0A0E3WVU3_METBA</name>
<feature type="region of interest" description="Disordered" evidence="2">
    <location>
        <begin position="542"/>
        <end position="564"/>
    </location>
</feature>
<gene>
    <name evidence="4" type="ORF">MSBR3_0527</name>
</gene>
<dbReference type="Gene3D" id="2.120.10.30">
    <property type="entry name" value="TolB, C-terminal domain"/>
    <property type="match status" value="1"/>
</dbReference>
<feature type="region of interest" description="Disordered" evidence="2">
    <location>
        <begin position="723"/>
        <end position="773"/>
    </location>
</feature>
<evidence type="ECO:0000256" key="1">
    <source>
        <dbReference type="ARBA" id="ARBA00009820"/>
    </source>
</evidence>
<evidence type="ECO:0000313" key="5">
    <source>
        <dbReference type="Proteomes" id="UP000033066"/>
    </source>
</evidence>
<dbReference type="InterPro" id="IPR011042">
    <property type="entry name" value="6-blade_b-propeller_TolB-like"/>
</dbReference>
<dbReference type="Gene3D" id="2.120.10.60">
    <property type="entry name" value="Tricorn protease N-terminal domain"/>
    <property type="match status" value="1"/>
</dbReference>
<feature type="compositionally biased region" description="Basic and acidic residues" evidence="2">
    <location>
        <begin position="762"/>
        <end position="773"/>
    </location>
</feature>
<dbReference type="AlphaFoldDB" id="A0A0E3WVU3"/>
<evidence type="ECO:0000313" key="4">
    <source>
        <dbReference type="EMBL" id="AKB81105.1"/>
    </source>
</evidence>
<proteinExistence type="inferred from homology"/>
<dbReference type="InterPro" id="IPR011659">
    <property type="entry name" value="WD40"/>
</dbReference>
<keyword evidence="5" id="KW-1185">Reference proteome</keyword>
<dbReference type="GeneID" id="31594411"/>
<dbReference type="PATRIC" id="fig|1434107.4.peg.704"/>
<dbReference type="HOGENOM" id="CLU_351149_0_0_2"/>
<dbReference type="Proteomes" id="UP000033066">
    <property type="component" value="Chromosome"/>
</dbReference>
<dbReference type="PANTHER" id="PTHR36842:SF1">
    <property type="entry name" value="PROTEIN TOLB"/>
    <property type="match status" value="1"/>
</dbReference>
<comment type="similarity">
    <text evidence="1">Belongs to the TolB family.</text>
</comment>
<keyword evidence="3" id="KW-1133">Transmembrane helix</keyword>
<evidence type="ECO:0000256" key="3">
    <source>
        <dbReference type="SAM" id="Phobius"/>
    </source>
</evidence>
<organism evidence="4 5">
    <name type="scientific">Methanosarcina barkeri 3</name>
    <dbReference type="NCBI Taxonomy" id="1434107"/>
    <lineage>
        <taxon>Archaea</taxon>
        <taxon>Methanobacteriati</taxon>
        <taxon>Methanobacteriota</taxon>
        <taxon>Stenosarchaea group</taxon>
        <taxon>Methanomicrobia</taxon>
        <taxon>Methanosarcinales</taxon>
        <taxon>Methanosarcinaceae</taxon>
        <taxon>Methanosarcina</taxon>
    </lineage>
</organism>
<evidence type="ECO:0000256" key="2">
    <source>
        <dbReference type="SAM" id="MobiDB-lite"/>
    </source>
</evidence>
<feature type="compositionally biased region" description="Basic and acidic residues" evidence="2">
    <location>
        <begin position="723"/>
        <end position="743"/>
    </location>
</feature>
<dbReference type="EMBL" id="CP009517">
    <property type="protein sequence ID" value="AKB81105.1"/>
    <property type="molecule type" value="Genomic_DNA"/>
</dbReference>
<dbReference type="Pfam" id="PF07676">
    <property type="entry name" value="PD40"/>
    <property type="match status" value="3"/>
</dbReference>
<sequence length="801" mass="88594">MSCNLKCVCLILIVGIFSMPVEAAEGYGVNISENTTVKTIKFLTNSPELELFPVWTADGNYILYTVKDNESGALSSYRMKADGSEVVRTGIGEGNLTSFNDLNPNGTELIVTKSEGSQSDLYRIDMNSGIATPITNDPQKFEGWGAWCRLGLKIIHTEELPGSPSQLWIVDRDGSNKTRLGTSENIGTGKDWYPLGLRVIYSANNSKEKPDLWTIEWYGTNQTQLTDTPYGEWDPAFSPDGKQIVYVSDEGGSPELWLRDIQGNYRVKLTENLGILDAYPKWSPDGSKIVFTGHSSGNSSDIALIEFVSSADIVPSPKITNVEIEPLSTISEKEVANISVTLKNEGKNASEGYISVSFPNGERIEKVQGTGGNVKTYAVGDLIQGKTGEISVQYPSVELLQYQWNTQQEETLNITVKPNSGAEKIIFLIRASLKNDLTGTYERDPLISEDIDQEGFNVYNYSINVSKSSLKVIIEPQAVETEAKWKITAGPDTEWHHSNYTINNLTAGNYIIQFSEISSWKKPDDMAVTVNGDSVNKGIYTENPSSVSSSGGHSGGGIITSLEPSRNIDAKETASRYISSGSHVKFDFPMSATCIMNLEFDPKKTFKRTAATIETLKEKSAQVPQLPLGKVYKNVNIQVGNAGTPLSENIENVSIGFKVEKPWISENIDEKSEICMWRYNHTSWNKLEVKKISEDDQYSYFEAKTPGFSSFVITAYTREENTSEEMKIEQKDPEDTNSLKETYRNSSIYENKDNEPLSVEADNGKGENGKKQESGGKIKSVIVIFLPLLALLIYLGAKKRA</sequence>